<reference evidence="1" key="1">
    <citation type="submission" date="2020-09" db="EMBL/GenBank/DDBJ databases">
        <authorList>
            <person name="Kim M.K."/>
        </authorList>
    </citation>
    <scope>NUCLEOTIDE SEQUENCE</scope>
    <source>
        <strain evidence="1">BT664</strain>
    </source>
</reference>
<dbReference type="RefSeq" id="WP_191006680.1">
    <property type="nucleotide sequence ID" value="NZ_JACXAD010000024.1"/>
</dbReference>
<name>A0A927GL68_9BACT</name>
<dbReference type="EMBL" id="JACXAD010000024">
    <property type="protein sequence ID" value="MBD2769871.1"/>
    <property type="molecule type" value="Genomic_DNA"/>
</dbReference>
<sequence>MSFFNKVKQFMGLGTLDVKLQVPPHFRATDSAINGKVLITAKSDQSVLKIELELVEKFETGRGDDKKEQEFTLGSLRLDQAFAMKTGESKTVEFSLPFQMLKSNNDHLKEKGGMLGSLGKMAAWASNEKSEYSFTATVDVQGASFDPSDTVDIKLIA</sequence>
<keyword evidence="2" id="KW-1185">Reference proteome</keyword>
<dbReference type="InterPro" id="IPR009776">
    <property type="entry name" value="Spore_0_M"/>
</dbReference>
<proteinExistence type="predicted"/>
<evidence type="ECO:0000313" key="1">
    <source>
        <dbReference type="EMBL" id="MBD2769871.1"/>
    </source>
</evidence>
<protein>
    <submittedName>
        <fullName evidence="1">Sporulation protein</fullName>
    </submittedName>
</protein>
<gene>
    <name evidence="1" type="ORF">IC235_18430</name>
</gene>
<organism evidence="1 2">
    <name type="scientific">Hymenobacter montanus</name>
    <dbReference type="NCBI Taxonomy" id="2771359"/>
    <lineage>
        <taxon>Bacteria</taxon>
        <taxon>Pseudomonadati</taxon>
        <taxon>Bacteroidota</taxon>
        <taxon>Cytophagia</taxon>
        <taxon>Cytophagales</taxon>
        <taxon>Hymenobacteraceae</taxon>
        <taxon>Hymenobacter</taxon>
    </lineage>
</organism>
<comment type="caution">
    <text evidence="1">The sequence shown here is derived from an EMBL/GenBank/DDBJ whole genome shotgun (WGS) entry which is preliminary data.</text>
</comment>
<evidence type="ECO:0000313" key="2">
    <source>
        <dbReference type="Proteomes" id="UP000612233"/>
    </source>
</evidence>
<dbReference type="Pfam" id="PF07070">
    <property type="entry name" value="Spo0M"/>
    <property type="match status" value="1"/>
</dbReference>
<dbReference type="Proteomes" id="UP000612233">
    <property type="component" value="Unassembled WGS sequence"/>
</dbReference>
<accession>A0A927GL68</accession>
<dbReference type="AlphaFoldDB" id="A0A927GL68"/>